<evidence type="ECO:0000313" key="1">
    <source>
        <dbReference type="EMBL" id="PON56066.1"/>
    </source>
</evidence>
<dbReference type="Proteomes" id="UP000237000">
    <property type="component" value="Unassembled WGS sequence"/>
</dbReference>
<reference evidence="2" key="1">
    <citation type="submission" date="2016-06" db="EMBL/GenBank/DDBJ databases">
        <title>Parallel loss of symbiosis genes in relatives of nitrogen-fixing non-legume Parasponia.</title>
        <authorList>
            <person name="Van Velzen R."/>
            <person name="Holmer R."/>
            <person name="Bu F."/>
            <person name="Rutten L."/>
            <person name="Van Zeijl A."/>
            <person name="Liu W."/>
            <person name="Santuari L."/>
            <person name="Cao Q."/>
            <person name="Sharma T."/>
            <person name="Shen D."/>
            <person name="Roswanjaya Y."/>
            <person name="Wardhani T."/>
            <person name="Kalhor M.S."/>
            <person name="Jansen J."/>
            <person name="Van den Hoogen J."/>
            <person name="Gungor B."/>
            <person name="Hartog M."/>
            <person name="Hontelez J."/>
            <person name="Verver J."/>
            <person name="Yang W.-C."/>
            <person name="Schijlen E."/>
            <person name="Repin R."/>
            <person name="Schilthuizen M."/>
            <person name="Schranz E."/>
            <person name="Heidstra R."/>
            <person name="Miyata K."/>
            <person name="Fedorova E."/>
            <person name="Kohlen W."/>
            <person name="Bisseling T."/>
            <person name="Smit S."/>
            <person name="Geurts R."/>
        </authorList>
    </citation>
    <scope>NUCLEOTIDE SEQUENCE [LARGE SCALE GENOMIC DNA]</scope>
    <source>
        <strain evidence="2">cv. RG33-2</strain>
    </source>
</reference>
<proteinExistence type="predicted"/>
<name>A0A2P5C4V8_TREOI</name>
<dbReference type="AlphaFoldDB" id="A0A2P5C4V8"/>
<sequence length="113" mass="11945">MPRVAASANAPVVVVPLISVKDHHHTAAIVPPASSNYINHVDTFHISLHNHCHTATIASLGSMVTATAAATLGISEDDHHMASVALPCLKDDCHSIALALAPRVKMITTIRYI</sequence>
<organism evidence="1 2">
    <name type="scientific">Trema orientale</name>
    <name type="common">Charcoal tree</name>
    <name type="synonym">Celtis orientalis</name>
    <dbReference type="NCBI Taxonomy" id="63057"/>
    <lineage>
        <taxon>Eukaryota</taxon>
        <taxon>Viridiplantae</taxon>
        <taxon>Streptophyta</taxon>
        <taxon>Embryophyta</taxon>
        <taxon>Tracheophyta</taxon>
        <taxon>Spermatophyta</taxon>
        <taxon>Magnoliopsida</taxon>
        <taxon>eudicotyledons</taxon>
        <taxon>Gunneridae</taxon>
        <taxon>Pentapetalae</taxon>
        <taxon>rosids</taxon>
        <taxon>fabids</taxon>
        <taxon>Rosales</taxon>
        <taxon>Cannabaceae</taxon>
        <taxon>Trema</taxon>
    </lineage>
</organism>
<gene>
    <name evidence="1" type="ORF">TorRG33x02_297280</name>
</gene>
<evidence type="ECO:0000313" key="2">
    <source>
        <dbReference type="Proteomes" id="UP000237000"/>
    </source>
</evidence>
<comment type="caution">
    <text evidence="1">The sequence shown here is derived from an EMBL/GenBank/DDBJ whole genome shotgun (WGS) entry which is preliminary data.</text>
</comment>
<accession>A0A2P5C4V8</accession>
<dbReference type="InParanoid" id="A0A2P5C4V8"/>
<keyword evidence="2" id="KW-1185">Reference proteome</keyword>
<protein>
    <submittedName>
        <fullName evidence="1">Uncharacterized protein</fullName>
    </submittedName>
</protein>
<dbReference type="EMBL" id="JXTC01000412">
    <property type="protein sequence ID" value="PON56066.1"/>
    <property type="molecule type" value="Genomic_DNA"/>
</dbReference>